<reference evidence="13 14" key="1">
    <citation type="journal article" date="2014" name="Genome Announc.">
        <title>Draft Genome Sequence of the Antitrypanosomally Active Sponge-Associated Bacterium Actinokineospora sp. Strain EG49.</title>
        <authorList>
            <person name="Harjes J."/>
            <person name="Ryu T."/>
            <person name="Abdelmohsen U.R."/>
            <person name="Moitinho-Silva L."/>
            <person name="Horn H."/>
            <person name="Ravasi T."/>
            <person name="Hentschel U."/>
        </authorList>
    </citation>
    <scope>NUCLEOTIDE SEQUENCE [LARGE SCALE GENOMIC DNA]</scope>
    <source>
        <strain evidence="13 14">EG49</strain>
    </source>
</reference>
<keyword evidence="5 10" id="KW-0479">Metal-binding</keyword>
<dbReference type="RefSeq" id="WP_035290727.1">
    <property type="nucleotide sequence ID" value="NZ_AYXG01000259.1"/>
</dbReference>
<dbReference type="AlphaFoldDB" id="W7IBF2"/>
<dbReference type="EMBL" id="AYXG01000259">
    <property type="protein sequence ID" value="EWC58110.1"/>
    <property type="molecule type" value="Genomic_DNA"/>
</dbReference>
<evidence type="ECO:0000256" key="4">
    <source>
        <dbReference type="ARBA" id="ARBA00022490"/>
    </source>
</evidence>
<comment type="caution">
    <text evidence="13">The sequence shown here is derived from an EMBL/GenBank/DDBJ whole genome shotgun (WGS) entry which is preliminary data.</text>
</comment>
<feature type="active site" evidence="10 11">
    <location>
        <position position="68"/>
    </location>
</feature>
<dbReference type="PIRSF" id="PIRSF018427">
    <property type="entry name" value="Isopntndiph_ism"/>
    <property type="match status" value="1"/>
</dbReference>
<protein>
    <recommendedName>
        <fullName evidence="3 10">Isopentenyl-diphosphate Delta-isomerase</fullName>
        <shortName evidence="10">IPP isomerase</shortName>
        <ecNumber evidence="3 10">5.3.3.2</ecNumber>
    </recommendedName>
    <alternativeName>
        <fullName evidence="10">IPP:DMAPP isomerase</fullName>
    </alternativeName>
    <alternativeName>
        <fullName evidence="10">Isopentenyl pyrophosphate isomerase</fullName>
    </alternativeName>
</protein>
<sequence>MTTTEQVVLLDEAGNQVGLADKSTVHHADTPLHLAFSSYVFTQAGRFLLTRRAATKKTWPAVWTNSCCGHPAVGEPGADAVRRRLAEELGLRGEHRVDLVLPGFRYRAVMPDGIVENEMCPVYRVVTDEQPRPNPAEVDDLRWLDWPEFTASVLAGDGGVSPWCVLQVRALVELGPDPLAWPVGDPTGLPPALR</sequence>
<dbReference type="GO" id="GO:0050992">
    <property type="term" value="P:dimethylallyl diphosphate biosynthetic process"/>
    <property type="evidence" value="ECO:0007669"/>
    <property type="project" value="UniProtKB-UniRule"/>
</dbReference>
<dbReference type="InterPro" id="IPR056375">
    <property type="entry name" value="Idi_bact"/>
</dbReference>
<feature type="binding site" evidence="10">
    <location>
        <position position="88"/>
    </location>
    <ligand>
        <name>Mg(2+)</name>
        <dbReference type="ChEBI" id="CHEBI:18420"/>
    </ligand>
</feature>
<dbReference type="PANTHER" id="PTHR10885:SF0">
    <property type="entry name" value="ISOPENTENYL-DIPHOSPHATE DELTA-ISOMERASE"/>
    <property type="match status" value="1"/>
</dbReference>
<dbReference type="NCBIfam" id="NF002995">
    <property type="entry name" value="PRK03759.1"/>
    <property type="match status" value="1"/>
</dbReference>
<comment type="cofactor">
    <cofactor evidence="10">
        <name>Mg(2+)</name>
        <dbReference type="ChEBI" id="CHEBI:18420"/>
    </cofactor>
    <text evidence="10">Binds 1 Mg(2+) ion per subunit. The magnesium ion binds only when substrate is bound.</text>
</comment>
<evidence type="ECO:0000259" key="12">
    <source>
        <dbReference type="PROSITE" id="PS51462"/>
    </source>
</evidence>
<evidence type="ECO:0000256" key="8">
    <source>
        <dbReference type="ARBA" id="ARBA00023229"/>
    </source>
</evidence>
<evidence type="ECO:0000256" key="9">
    <source>
        <dbReference type="ARBA" id="ARBA00023235"/>
    </source>
</evidence>
<dbReference type="InterPro" id="IPR011876">
    <property type="entry name" value="IsopentenylPP_isomerase_typ1"/>
</dbReference>
<feature type="domain" description="Nudix hydrolase" evidence="12">
    <location>
        <begin position="31"/>
        <end position="166"/>
    </location>
</feature>
<dbReference type="GO" id="GO:0004452">
    <property type="term" value="F:isopentenyl-diphosphate delta-isomerase activity"/>
    <property type="evidence" value="ECO:0007669"/>
    <property type="project" value="UniProtKB-UniRule"/>
</dbReference>
<dbReference type="Pfam" id="PF00293">
    <property type="entry name" value="NUDIX"/>
    <property type="match status" value="1"/>
</dbReference>
<name>W7IBF2_9PSEU</name>
<keyword evidence="14" id="KW-1185">Reference proteome</keyword>
<dbReference type="EC" id="5.3.3.2" evidence="3 10"/>
<dbReference type="UniPathway" id="UPA00059">
    <property type="reaction ID" value="UER00104"/>
</dbReference>
<dbReference type="InterPro" id="IPR000086">
    <property type="entry name" value="NUDIX_hydrolase_dom"/>
</dbReference>
<feature type="binding site" evidence="10">
    <location>
        <position position="26"/>
    </location>
    <ligand>
        <name>Mn(2+)</name>
        <dbReference type="ChEBI" id="CHEBI:29035"/>
    </ligand>
</feature>
<dbReference type="GO" id="GO:0046872">
    <property type="term" value="F:metal ion binding"/>
    <property type="evidence" value="ECO:0007669"/>
    <property type="project" value="UniProtKB-KW"/>
</dbReference>
<feature type="binding site" evidence="10">
    <location>
        <position position="116"/>
    </location>
    <ligand>
        <name>Mn(2+)</name>
        <dbReference type="ChEBI" id="CHEBI:29035"/>
    </ligand>
</feature>
<comment type="catalytic activity">
    <reaction evidence="10">
        <text>isopentenyl diphosphate = dimethylallyl diphosphate</text>
        <dbReference type="Rhea" id="RHEA:23284"/>
        <dbReference type="ChEBI" id="CHEBI:57623"/>
        <dbReference type="ChEBI" id="CHEBI:128769"/>
        <dbReference type="EC" id="5.3.3.2"/>
    </reaction>
</comment>
<feature type="binding site" evidence="10">
    <location>
        <position position="33"/>
    </location>
    <ligand>
        <name>Mn(2+)</name>
        <dbReference type="ChEBI" id="CHEBI:29035"/>
    </ligand>
</feature>
<comment type="subcellular location">
    <subcellularLocation>
        <location evidence="10">Cytoplasm</location>
    </subcellularLocation>
</comment>
<evidence type="ECO:0000256" key="7">
    <source>
        <dbReference type="ARBA" id="ARBA00023211"/>
    </source>
</evidence>
<keyword evidence="9 10" id="KW-0413">Isomerase</keyword>
<evidence type="ECO:0000256" key="2">
    <source>
        <dbReference type="ARBA" id="ARBA00007579"/>
    </source>
</evidence>
<evidence type="ECO:0000256" key="6">
    <source>
        <dbReference type="ARBA" id="ARBA00022842"/>
    </source>
</evidence>
<dbReference type="PANTHER" id="PTHR10885">
    <property type="entry name" value="ISOPENTENYL-DIPHOSPHATE DELTA-ISOMERASE"/>
    <property type="match status" value="1"/>
</dbReference>
<dbReference type="Proteomes" id="UP000019277">
    <property type="component" value="Unassembled WGS sequence"/>
</dbReference>
<evidence type="ECO:0000256" key="3">
    <source>
        <dbReference type="ARBA" id="ARBA00012057"/>
    </source>
</evidence>
<comment type="function">
    <text evidence="10">Catalyzes the 1,3-allylic rearrangement of the homoallylic substrate isopentenyl (IPP) to its highly electrophilic allylic isomer, dimethylallyl diphosphate (DMAPP).</text>
</comment>
<dbReference type="FunFam" id="3.90.79.10:FF:000009">
    <property type="entry name" value="Isopentenyl-diphosphate Delta-isomerase"/>
    <property type="match status" value="1"/>
</dbReference>
<dbReference type="SUPFAM" id="SSF55811">
    <property type="entry name" value="Nudix"/>
    <property type="match status" value="1"/>
</dbReference>
<keyword evidence="7 10" id="KW-0464">Manganese</keyword>
<evidence type="ECO:0000256" key="1">
    <source>
        <dbReference type="ARBA" id="ARBA00004826"/>
    </source>
</evidence>
<dbReference type="InterPro" id="IPR015797">
    <property type="entry name" value="NUDIX_hydrolase-like_dom_sf"/>
</dbReference>
<evidence type="ECO:0000256" key="5">
    <source>
        <dbReference type="ARBA" id="ARBA00022723"/>
    </source>
</evidence>
<dbReference type="GO" id="GO:0005737">
    <property type="term" value="C:cytoplasm"/>
    <property type="evidence" value="ECO:0007669"/>
    <property type="project" value="UniProtKB-SubCell"/>
</dbReference>
<dbReference type="HAMAP" id="MF_00202">
    <property type="entry name" value="Idi"/>
    <property type="match status" value="1"/>
</dbReference>
<proteinExistence type="inferred from homology"/>
<accession>W7IBF2</accession>
<dbReference type="PATRIC" id="fig|909613.9.peg.6611"/>
<evidence type="ECO:0000256" key="10">
    <source>
        <dbReference type="HAMAP-Rule" id="MF_00202"/>
    </source>
</evidence>
<gene>
    <name evidence="10" type="primary">idi</name>
    <name evidence="13" type="ORF">UO65_6617</name>
</gene>
<feature type="active site" evidence="10 11">
    <location>
        <position position="118"/>
    </location>
</feature>
<dbReference type="OrthoDB" id="9809458at2"/>
<comment type="pathway">
    <text evidence="1 10">Isoprenoid biosynthesis; dimethylallyl diphosphate biosynthesis; dimethylallyl diphosphate from isopentenyl diphosphate: step 1/1.</text>
</comment>
<evidence type="ECO:0000313" key="14">
    <source>
        <dbReference type="Proteomes" id="UP000019277"/>
    </source>
</evidence>
<feature type="binding site" evidence="10">
    <location>
        <position position="70"/>
    </location>
    <ligand>
        <name>Mn(2+)</name>
        <dbReference type="ChEBI" id="CHEBI:29035"/>
    </ligand>
</feature>
<dbReference type="Gene3D" id="3.90.79.10">
    <property type="entry name" value="Nucleoside Triphosphate Pyrophosphohydrolase"/>
    <property type="match status" value="1"/>
</dbReference>
<dbReference type="NCBIfam" id="TIGR02150">
    <property type="entry name" value="IPP_isom_1"/>
    <property type="match status" value="1"/>
</dbReference>
<keyword evidence="6 10" id="KW-0460">Magnesium</keyword>
<dbReference type="STRING" id="909613.UO65_6617"/>
<feature type="binding site" evidence="10">
    <location>
        <position position="118"/>
    </location>
    <ligand>
        <name>Mn(2+)</name>
        <dbReference type="ChEBI" id="CHEBI:29035"/>
    </ligand>
</feature>
<dbReference type="PROSITE" id="PS51462">
    <property type="entry name" value="NUDIX"/>
    <property type="match status" value="1"/>
</dbReference>
<comment type="similarity">
    <text evidence="2 10">Belongs to the IPP isomerase type 1 family.</text>
</comment>
<organism evidence="13 14">
    <name type="scientific">Actinokineospora spheciospongiae</name>
    <dbReference type="NCBI Taxonomy" id="909613"/>
    <lineage>
        <taxon>Bacteria</taxon>
        <taxon>Bacillati</taxon>
        <taxon>Actinomycetota</taxon>
        <taxon>Actinomycetes</taxon>
        <taxon>Pseudonocardiales</taxon>
        <taxon>Pseudonocardiaceae</taxon>
        <taxon>Actinokineospora</taxon>
    </lineage>
</organism>
<keyword evidence="4 10" id="KW-0963">Cytoplasm</keyword>
<dbReference type="GO" id="GO:0008299">
    <property type="term" value="P:isoprenoid biosynthetic process"/>
    <property type="evidence" value="ECO:0007669"/>
    <property type="project" value="UniProtKB-UniRule"/>
</dbReference>
<comment type="cofactor">
    <cofactor evidence="10">
        <name>Mn(2+)</name>
        <dbReference type="ChEBI" id="CHEBI:29035"/>
    </cofactor>
    <text evidence="10">Binds 1 Mn(2+) ion per subunit.</text>
</comment>
<dbReference type="CDD" id="cd02885">
    <property type="entry name" value="NUDIX_IPP_Isomerase"/>
    <property type="match status" value="1"/>
</dbReference>
<dbReference type="eggNOG" id="COG1443">
    <property type="taxonomic scope" value="Bacteria"/>
</dbReference>
<evidence type="ECO:0000313" key="13">
    <source>
        <dbReference type="EMBL" id="EWC58110.1"/>
    </source>
</evidence>
<evidence type="ECO:0000256" key="11">
    <source>
        <dbReference type="PIRSR" id="PIRSR018427-1"/>
    </source>
</evidence>
<keyword evidence="8 10" id="KW-0414">Isoprene biosynthesis</keyword>